<dbReference type="PANTHER" id="PTHR43570">
    <property type="entry name" value="ALDEHYDE DEHYDROGENASE"/>
    <property type="match status" value="1"/>
</dbReference>
<dbReference type="EMBL" id="CP051180">
    <property type="protein sequence ID" value="QIZ75647.1"/>
    <property type="molecule type" value="Genomic_DNA"/>
</dbReference>
<dbReference type="InterPro" id="IPR029510">
    <property type="entry name" value="Ald_DH_CS_GLU"/>
</dbReference>
<dbReference type="GO" id="GO:0004029">
    <property type="term" value="F:aldehyde dehydrogenase (NAD+) activity"/>
    <property type="evidence" value="ECO:0007669"/>
    <property type="project" value="TreeGrafter"/>
</dbReference>
<evidence type="ECO:0000259" key="8">
    <source>
        <dbReference type="Pfam" id="PF00171"/>
    </source>
</evidence>
<dbReference type="InterPro" id="IPR015590">
    <property type="entry name" value="Aldehyde_DH_dom"/>
</dbReference>
<evidence type="ECO:0000256" key="1">
    <source>
        <dbReference type="ARBA" id="ARBA00009986"/>
    </source>
</evidence>
<proteinExistence type="inferred from homology"/>
<gene>
    <name evidence="9" type="ORF">HER31_01255</name>
</gene>
<feature type="active site" evidence="5 6">
    <location>
        <position position="224"/>
    </location>
</feature>
<dbReference type="PANTHER" id="PTHR43570:SF20">
    <property type="entry name" value="ALDEHYDE DEHYDROGENASE ALDX-RELATED"/>
    <property type="match status" value="1"/>
</dbReference>
<keyword evidence="3" id="KW-0520">NAD</keyword>
<dbReference type="InterPro" id="IPR012394">
    <property type="entry name" value="Aldehyde_DH_NAD(P)"/>
</dbReference>
<evidence type="ECO:0000256" key="7">
    <source>
        <dbReference type="RuleBase" id="RU003345"/>
    </source>
</evidence>
<dbReference type="GO" id="GO:0006081">
    <property type="term" value="P:aldehyde metabolic process"/>
    <property type="evidence" value="ECO:0007669"/>
    <property type="project" value="InterPro"/>
</dbReference>
<keyword evidence="10" id="KW-1185">Reference proteome</keyword>
<dbReference type="PIRSF" id="PIRSF036492">
    <property type="entry name" value="ALDH"/>
    <property type="match status" value="1"/>
</dbReference>
<keyword evidence="2 4" id="KW-0560">Oxidoreductase</keyword>
<accession>A0A6H1U9C6</accession>
<dbReference type="InterPro" id="IPR016161">
    <property type="entry name" value="Ald_DH/histidinol_DH"/>
</dbReference>
<feature type="active site" evidence="5">
    <location>
        <position position="258"/>
    </location>
</feature>
<dbReference type="Proteomes" id="UP000501602">
    <property type="component" value="Chromosome"/>
</dbReference>
<dbReference type="PROSITE" id="PS00687">
    <property type="entry name" value="ALDEHYDE_DEHYDR_GLU"/>
    <property type="match status" value="1"/>
</dbReference>
<evidence type="ECO:0000313" key="10">
    <source>
        <dbReference type="Proteomes" id="UP000501602"/>
    </source>
</evidence>
<dbReference type="AlphaFoldDB" id="A0A6H1U9C6"/>
<dbReference type="Gene3D" id="3.40.309.10">
    <property type="entry name" value="Aldehyde Dehydrogenase, Chain A, domain 2"/>
    <property type="match status" value="1"/>
</dbReference>
<dbReference type="Gene3D" id="3.40.605.10">
    <property type="entry name" value="Aldehyde Dehydrogenase, Chain A, domain 1"/>
    <property type="match status" value="1"/>
</dbReference>
<evidence type="ECO:0000256" key="2">
    <source>
        <dbReference type="ARBA" id="ARBA00023002"/>
    </source>
</evidence>
<comment type="similarity">
    <text evidence="1 4 7">Belongs to the aldehyde dehydrogenase family.</text>
</comment>
<dbReference type="FunFam" id="3.40.605.10:FF:000004">
    <property type="entry name" value="Aldehyde dehydrogenase"/>
    <property type="match status" value="1"/>
</dbReference>
<dbReference type="SUPFAM" id="SSF53720">
    <property type="entry name" value="ALDH-like"/>
    <property type="match status" value="1"/>
</dbReference>
<organism evidence="9 10">
    <name type="scientific">Ferrimonas lipolytica</name>
    <dbReference type="NCBI Taxonomy" id="2724191"/>
    <lineage>
        <taxon>Bacteria</taxon>
        <taxon>Pseudomonadati</taxon>
        <taxon>Pseudomonadota</taxon>
        <taxon>Gammaproteobacteria</taxon>
        <taxon>Alteromonadales</taxon>
        <taxon>Ferrimonadaceae</taxon>
        <taxon>Ferrimonas</taxon>
    </lineage>
</organism>
<evidence type="ECO:0000256" key="5">
    <source>
        <dbReference type="PIRSR" id="PIRSR036492-1"/>
    </source>
</evidence>
<evidence type="ECO:0000256" key="4">
    <source>
        <dbReference type="PIRNR" id="PIRNR036492"/>
    </source>
</evidence>
<reference evidence="9 10" key="1">
    <citation type="submission" date="2020-04" db="EMBL/GenBank/DDBJ databases">
        <title>Ferrimonas sp. S7 isolated from sea water.</title>
        <authorList>
            <person name="Bae S.S."/>
            <person name="Baek K."/>
        </authorList>
    </citation>
    <scope>NUCLEOTIDE SEQUENCE [LARGE SCALE GENOMIC DNA]</scope>
    <source>
        <strain evidence="9 10">S7</strain>
    </source>
</reference>
<dbReference type="InterPro" id="IPR016163">
    <property type="entry name" value="Ald_DH_C"/>
</dbReference>
<dbReference type="CDD" id="cd07133">
    <property type="entry name" value="ALDH_CALDH_CalB"/>
    <property type="match status" value="1"/>
</dbReference>
<name>A0A6H1U9C6_9GAMM</name>
<dbReference type="Pfam" id="PF00171">
    <property type="entry name" value="Aldedh"/>
    <property type="match status" value="1"/>
</dbReference>
<dbReference type="KEGG" id="fes:HER31_01255"/>
<protein>
    <recommendedName>
        <fullName evidence="4">Aldehyde dehydrogenase</fullName>
    </recommendedName>
</protein>
<dbReference type="GO" id="GO:0005737">
    <property type="term" value="C:cytoplasm"/>
    <property type="evidence" value="ECO:0007669"/>
    <property type="project" value="TreeGrafter"/>
</dbReference>
<evidence type="ECO:0000256" key="6">
    <source>
        <dbReference type="PROSITE-ProRule" id="PRU10007"/>
    </source>
</evidence>
<feature type="domain" description="Aldehyde dehydrogenase" evidence="8">
    <location>
        <begin position="18"/>
        <end position="448"/>
    </location>
</feature>
<evidence type="ECO:0000256" key="3">
    <source>
        <dbReference type="ARBA" id="ARBA00023027"/>
    </source>
</evidence>
<evidence type="ECO:0000313" key="9">
    <source>
        <dbReference type="EMBL" id="QIZ75647.1"/>
    </source>
</evidence>
<dbReference type="RefSeq" id="WP_168658908.1">
    <property type="nucleotide sequence ID" value="NZ_CP051180.1"/>
</dbReference>
<dbReference type="InterPro" id="IPR016162">
    <property type="entry name" value="Ald_DH_N"/>
</dbReference>
<sequence>MNLAHANAQPQDAIESMQQLLEKQRAYYRANPAPTAAKRSEDLATLAELIKTWQDRIVNAINTDFGQRAKYDTLFTDIVPSLNLIHYSRKNLKKWMKPSRRSPGLMLAPSKVEVRYQPLGVIGIMVPWNFPIYLAMGPLITAIAAGNCAMIKMSEFTPATNAVLRQMLAEKFTEEQIAVVEGEAEASAAFSSLPFDHILFTGSTAVGKHVMRAAAANLTPVTLELGGKSPTIIAPDFDIKEAVARLIYGKCLNAGQICTAPDYVLLPRDKLNEFIDAYRAHFNKCFPAGLASKDFTSVINARQYQRLSDTLQDAVDRGAKVHAVVEHPRDDANHRMATHLLTDVDDQMTVMQQEIFGPLLPLVPYDSIDDAINYVNDRPRPLALYLMSFNDDLQQRILNETHAGGVSLNDSVVHVAADDAPFGGVGPSGMGHYHGHEGFKTFSHAKTVLHRGKINYTKLMQPPYGNVIQRLMVKMFT</sequence>